<dbReference type="Gene3D" id="3.20.20.140">
    <property type="entry name" value="Metal-dependent hydrolases"/>
    <property type="match status" value="1"/>
</dbReference>
<dbReference type="Proteomes" id="UP000315037">
    <property type="component" value="Unassembled WGS sequence"/>
</dbReference>
<evidence type="ECO:0000313" key="1">
    <source>
        <dbReference type="EMBL" id="TPW35549.1"/>
    </source>
</evidence>
<dbReference type="AlphaFoldDB" id="A0A506UQH8"/>
<evidence type="ECO:0000313" key="2">
    <source>
        <dbReference type="Proteomes" id="UP000315037"/>
    </source>
</evidence>
<organism evidence="1 2">
    <name type="scientific">Oecophyllibacter saccharovorans</name>
    <dbReference type="NCBI Taxonomy" id="2558360"/>
    <lineage>
        <taxon>Bacteria</taxon>
        <taxon>Pseudomonadati</taxon>
        <taxon>Pseudomonadota</taxon>
        <taxon>Alphaproteobacteria</taxon>
        <taxon>Acetobacterales</taxon>
        <taxon>Acetobacteraceae</taxon>
        <taxon>Oecophyllibacter</taxon>
    </lineage>
</organism>
<dbReference type="EMBL" id="SORZ01000001">
    <property type="protein sequence ID" value="TPW35549.1"/>
    <property type="molecule type" value="Genomic_DNA"/>
</dbReference>
<protein>
    <submittedName>
        <fullName evidence="1">Membrane dipeptidase</fullName>
    </submittedName>
</protein>
<dbReference type="GO" id="GO:0006508">
    <property type="term" value="P:proteolysis"/>
    <property type="evidence" value="ECO:0007669"/>
    <property type="project" value="InterPro"/>
</dbReference>
<reference evidence="1 2" key="1">
    <citation type="submission" date="2019-03" db="EMBL/GenBank/DDBJ databases">
        <title>The complete genome sequence of Neokomagataea sp. Jb2 NBRC113641.</title>
        <authorList>
            <person name="Chua K.-O."/>
            <person name="Chan K.-G."/>
            <person name="See-Too W.-S."/>
        </authorList>
    </citation>
    <scope>NUCLEOTIDE SEQUENCE [LARGE SCALE GENOMIC DNA]</scope>
    <source>
        <strain evidence="1 2">Jb2</strain>
    </source>
</reference>
<dbReference type="PANTHER" id="PTHR10443">
    <property type="entry name" value="MICROSOMAL DIPEPTIDASE"/>
    <property type="match status" value="1"/>
</dbReference>
<gene>
    <name evidence="1" type="ORF">E3202_00805</name>
</gene>
<keyword evidence="2" id="KW-1185">Reference proteome</keyword>
<dbReference type="InterPro" id="IPR008257">
    <property type="entry name" value="Pept_M19"/>
</dbReference>
<comment type="caution">
    <text evidence="1">The sequence shown here is derived from an EMBL/GenBank/DDBJ whole genome shotgun (WGS) entry which is preliminary data.</text>
</comment>
<dbReference type="PROSITE" id="PS51365">
    <property type="entry name" value="RENAL_DIPEPTIDASE_2"/>
    <property type="match status" value="1"/>
</dbReference>
<accession>A0A506UQH8</accession>
<dbReference type="PANTHER" id="PTHR10443:SF12">
    <property type="entry name" value="DIPEPTIDASE"/>
    <property type="match status" value="1"/>
</dbReference>
<proteinExistence type="predicted"/>
<dbReference type="GO" id="GO:0070573">
    <property type="term" value="F:metallodipeptidase activity"/>
    <property type="evidence" value="ECO:0007669"/>
    <property type="project" value="InterPro"/>
</dbReference>
<dbReference type="SUPFAM" id="SSF51556">
    <property type="entry name" value="Metallo-dependent hydrolases"/>
    <property type="match status" value="1"/>
</dbReference>
<dbReference type="Pfam" id="PF01244">
    <property type="entry name" value="Peptidase_M19"/>
    <property type="match status" value="1"/>
</dbReference>
<dbReference type="RefSeq" id="WP_165600049.1">
    <property type="nucleotide sequence ID" value="NZ_SORZ01000001.1"/>
</dbReference>
<name>A0A506UQH8_9PROT</name>
<dbReference type="InterPro" id="IPR032466">
    <property type="entry name" value="Metal_Hydrolase"/>
</dbReference>
<dbReference type="CDD" id="cd01301">
    <property type="entry name" value="rDP_like"/>
    <property type="match status" value="1"/>
</dbReference>
<sequence>MKPFLTFDTHIDISWPELTSEGLPAWEREENTPEAQTCFSLPQAREGGLSAACLVAYVPQGPLSAAGHEAAWKRVQAMLEAIHVLGAPGAPHARTVKNAADVHEAVGAGQMALVPVIENGYAVGEDPARLEALVRRFGVRYMTLTHNGHNLLADSAVVRSGPAEIHGGLSALGREMIETMNRHGVLVDVSHAAKSTMMQAVAHSSVPVFASHSCVRSLCDHPRNLDDEQLDALKESGGVLQVTAMPPFLRRGGGGDLGDLVRHIRYAVDRLGIEHVGISSDFDGGGGVAGWQNVAQCRNVTQALKAAGFDASEIEALWGGNMMRLLALAERKAADA</sequence>